<feature type="compositionally biased region" description="Basic residues" evidence="1">
    <location>
        <begin position="85"/>
        <end position="102"/>
    </location>
</feature>
<feature type="compositionally biased region" description="Basic and acidic residues" evidence="1">
    <location>
        <begin position="287"/>
        <end position="302"/>
    </location>
</feature>
<evidence type="ECO:0000313" key="2">
    <source>
        <dbReference type="EMBL" id="PYI33573.1"/>
    </source>
</evidence>
<feature type="region of interest" description="Disordered" evidence="1">
    <location>
        <begin position="55"/>
        <end position="109"/>
    </location>
</feature>
<accession>A0A2V5IHM9</accession>
<dbReference type="AlphaFoldDB" id="A0A2V5IHM9"/>
<feature type="region of interest" description="Disordered" evidence="1">
    <location>
        <begin position="199"/>
        <end position="302"/>
    </location>
</feature>
<sequence length="423" mass="48021">MITNFFAKAAATGGNQTQDGTGPVADSLLGARTSVLPTGHIEMDAGLLAVGGVQNSLATPKTPNKSDDKVTSGNGSTTNPLNRRPPPRSRVNKRTNKAKPTKGRTQQVEKGLQQIDKMFQIETRAPSASQPRLFWLTVTSPTRDHGKSEPMHVPYDSFYPEDQENWDWGVMIPSQPRPRSKYAKLLRPDWMKRDVNEAQVSKSIAEDVANDEEEFYDWSSSPPRPARREAEEGRESLYTQKHAPAEVETEQFADESSDVVDSEVDSENERPEEDDNEWEDIEEEENIDSKPLDIDEFPPRRPDETHEKYVYRVLNLEPDDVEARQIIFRYRLEGIIRHTWTLARQTPLEDVANNSPFVRPMWSILANTSEEKIDEVINKIEFAIIPVDQLEGVYLDLVTNTRFQKDNGLYIGSAVSVPKKWVD</sequence>
<name>A0A2V5IHM9_9EURO</name>
<dbReference type="Proteomes" id="UP000248817">
    <property type="component" value="Unassembled WGS sequence"/>
</dbReference>
<evidence type="ECO:0000256" key="1">
    <source>
        <dbReference type="SAM" id="MobiDB-lite"/>
    </source>
</evidence>
<dbReference type="EMBL" id="KZ825483">
    <property type="protein sequence ID" value="PYI33573.1"/>
    <property type="molecule type" value="Genomic_DNA"/>
</dbReference>
<feature type="compositionally biased region" description="Basic and acidic residues" evidence="1">
    <location>
        <begin position="226"/>
        <end position="235"/>
    </location>
</feature>
<keyword evidence="3" id="KW-1185">Reference proteome</keyword>
<organism evidence="2 3">
    <name type="scientific">Aspergillus indologenus CBS 114.80</name>
    <dbReference type="NCBI Taxonomy" id="1450541"/>
    <lineage>
        <taxon>Eukaryota</taxon>
        <taxon>Fungi</taxon>
        <taxon>Dikarya</taxon>
        <taxon>Ascomycota</taxon>
        <taxon>Pezizomycotina</taxon>
        <taxon>Eurotiomycetes</taxon>
        <taxon>Eurotiomycetidae</taxon>
        <taxon>Eurotiales</taxon>
        <taxon>Aspergillaceae</taxon>
        <taxon>Aspergillus</taxon>
        <taxon>Aspergillus subgen. Circumdati</taxon>
    </lineage>
</organism>
<reference evidence="2 3" key="1">
    <citation type="submission" date="2018-02" db="EMBL/GenBank/DDBJ databases">
        <title>The genomes of Aspergillus section Nigri reveals drivers in fungal speciation.</title>
        <authorList>
            <consortium name="DOE Joint Genome Institute"/>
            <person name="Vesth T.C."/>
            <person name="Nybo J."/>
            <person name="Theobald S."/>
            <person name="Brandl J."/>
            <person name="Frisvad J.C."/>
            <person name="Nielsen K.F."/>
            <person name="Lyhne E.K."/>
            <person name="Kogle M.E."/>
            <person name="Kuo A."/>
            <person name="Riley R."/>
            <person name="Clum A."/>
            <person name="Nolan M."/>
            <person name="Lipzen A."/>
            <person name="Salamov A."/>
            <person name="Henrissat B."/>
            <person name="Wiebenga A."/>
            <person name="De vries R.P."/>
            <person name="Grigoriev I.V."/>
            <person name="Mortensen U.H."/>
            <person name="Andersen M.R."/>
            <person name="Baker S.E."/>
        </authorList>
    </citation>
    <scope>NUCLEOTIDE SEQUENCE [LARGE SCALE GENOMIC DNA]</scope>
    <source>
        <strain evidence="2 3">CBS 114.80</strain>
    </source>
</reference>
<protein>
    <submittedName>
        <fullName evidence="2">Uncharacterized protein</fullName>
    </submittedName>
</protein>
<evidence type="ECO:0000313" key="3">
    <source>
        <dbReference type="Proteomes" id="UP000248817"/>
    </source>
</evidence>
<proteinExistence type="predicted"/>
<gene>
    <name evidence="2" type="ORF">BP00DRAFT_444586</name>
</gene>
<feature type="compositionally biased region" description="Acidic residues" evidence="1">
    <location>
        <begin position="247"/>
        <end position="286"/>
    </location>
</feature>